<dbReference type="InterPro" id="IPR008969">
    <property type="entry name" value="CarboxyPept-like_regulatory"/>
</dbReference>
<dbReference type="Proteomes" id="UP001570846">
    <property type="component" value="Unassembled WGS sequence"/>
</dbReference>
<evidence type="ECO:0000313" key="2">
    <source>
        <dbReference type="EMBL" id="KAA6438112.1"/>
    </source>
</evidence>
<reference evidence="3 5" key="3">
    <citation type="submission" date="2024-08" db="EMBL/GenBank/DDBJ databases">
        <authorList>
            <person name="Wei W."/>
        </authorList>
    </citation>
    <scope>NUCLEOTIDE SEQUENCE [LARGE SCALE GENOMIC DNA]</scope>
    <source>
        <strain evidence="3 5">XU2</strain>
    </source>
</reference>
<evidence type="ECO:0000313" key="3">
    <source>
        <dbReference type="EMBL" id="MFA1773370.1"/>
    </source>
</evidence>
<dbReference type="Proteomes" id="UP000323866">
    <property type="component" value="Unassembled WGS sequence"/>
</dbReference>
<keyword evidence="5" id="KW-1185">Reference proteome</keyword>
<reference evidence="2 4" key="2">
    <citation type="submission" date="2019-09" db="EMBL/GenBank/DDBJ databases">
        <title>A bacterium isolated from glacier soil.</title>
        <authorList>
            <person name="Liu Q."/>
        </authorList>
    </citation>
    <scope>NUCLEOTIDE SEQUENCE [LARGE SCALE GENOMIC DNA]</scope>
    <source>
        <strain evidence="2 4">MDT1-10-3</strain>
    </source>
</reference>
<dbReference type="SUPFAM" id="SSF56935">
    <property type="entry name" value="Porins"/>
    <property type="match status" value="1"/>
</dbReference>
<dbReference type="EMBL" id="JBGOGF010000012">
    <property type="protein sequence ID" value="MFA1773370.1"/>
    <property type="molecule type" value="Genomic_DNA"/>
</dbReference>
<accession>A0A5M8QVF5</accession>
<dbReference type="AlphaFoldDB" id="A0A5M8QVF5"/>
<comment type="caution">
    <text evidence="2">The sequence shown here is derived from an EMBL/GenBank/DDBJ whole genome shotgun (WGS) entry which is preliminary data.</text>
</comment>
<evidence type="ECO:0000313" key="4">
    <source>
        <dbReference type="Proteomes" id="UP000323866"/>
    </source>
</evidence>
<dbReference type="SUPFAM" id="SSF49464">
    <property type="entry name" value="Carboxypeptidase regulatory domain-like"/>
    <property type="match status" value="1"/>
</dbReference>
<dbReference type="Pfam" id="PF07715">
    <property type="entry name" value="Plug"/>
    <property type="match status" value="1"/>
</dbReference>
<evidence type="ECO:0000259" key="1">
    <source>
        <dbReference type="Pfam" id="PF07715"/>
    </source>
</evidence>
<gene>
    <name evidence="3" type="ORF">ACD591_18870</name>
    <name evidence="2" type="ORF">FOE74_00280</name>
</gene>
<dbReference type="Gene3D" id="2.170.130.10">
    <property type="entry name" value="TonB-dependent receptor, plug domain"/>
    <property type="match status" value="1"/>
</dbReference>
<dbReference type="RefSeq" id="WP_149096612.1">
    <property type="nucleotide sequence ID" value="NZ_BMMG01000010.1"/>
</dbReference>
<reference evidence="2 4" key="1">
    <citation type="submission" date="2019-07" db="EMBL/GenBank/DDBJ databases">
        <authorList>
            <person name="Qu J.-H."/>
        </authorList>
    </citation>
    <scope>NUCLEOTIDE SEQUENCE [LARGE SCALE GENOMIC DNA]</scope>
    <source>
        <strain evidence="2 4">MDT1-10-3</strain>
    </source>
</reference>
<dbReference type="EMBL" id="VKKZ01000001">
    <property type="protein sequence ID" value="KAA6438112.1"/>
    <property type="molecule type" value="Genomic_DNA"/>
</dbReference>
<feature type="domain" description="TonB-dependent receptor plug" evidence="1">
    <location>
        <begin position="755"/>
        <end position="819"/>
    </location>
</feature>
<organism evidence="2 4">
    <name type="scientific">Rufibacter glacialis</name>
    <dbReference type="NCBI Taxonomy" id="1259555"/>
    <lineage>
        <taxon>Bacteria</taxon>
        <taxon>Pseudomonadati</taxon>
        <taxon>Bacteroidota</taxon>
        <taxon>Cytophagia</taxon>
        <taxon>Cytophagales</taxon>
        <taxon>Hymenobacteraceae</taxon>
        <taxon>Rufibacter</taxon>
    </lineage>
</organism>
<sequence length="926" mass="102038">MFKQSKRIILPLLFTAVTFLVAFGPKSWQENDVLKKLIAKVTYFETNYPQEKAYLHVDKPYYAAGEDIWFSAYLVNSSDHAPSPLSKVLYVELITPQDSILQRVVLQMQEGKGSGDFTLSDSIPEGLYRLRAYTSWMQNFPEDYFFHQKVQIWNPRESDIVPSAAFSFRETATGDSVTVQLQLMNTKAEPAKQMPLSYTVKQGEKRSKANKRTTDAAGKTRLTFFVPKGAAQQNAQLELAIAPATGTTPIIKRILVPKRQQALDVQFFPEGGHLISGFWNNIGFKAVDAQGLGQDIKGTVHDQAGAKVAEFSSLKFGMGRLGFMPEKGKRYEARLKGPEGTETVYPLPQVQDKGVVMTVDNSKPEQVKVKCYTVGYANAAEKPAGLHLVAQSRGTVFFGASSTSGRDVFQVDIPKEKFPSGISQITLFNQAGEPVSERLVFINQGPQLQVSLTPDKPVYKPREKVTLQVQVKDQAGNPVAGNFSLGVTDAGTVTQDPFSANLVSYLQLSSDLRGNIESPGYYFSSQQPEVVQALDNLMLTQGWRRFVWKEILQDKYPTLSSPLEQGLSVNGVVTRYNKKPEANAVVTLFDVKNLRNALFTQTDAQGRFSIALPPLTDSSRVALQARNQKDKSQLLVNLEDLAPAKVQPHVPFAPLAAPLSGSQWAYLRMNREQQKIDQSMGKGVVLGEIVVRGRKNPDMNRSLADRTTLHTPGDVSYSVKGDRFPPGIDIISSLPGRTAGVAMVEGKLVLRGTTRQSFDFGGEGGASEAGSTEPLYLIDGVRADMGMAQTIAATDVERVDVLMPGAPSAIYGSEGVNGIISIIMKVPGSYAAKNTTARWQGVALYRGPRFQTKREFYMPRYDKPSEVYTPDWRTTLYWNPTIKTDAQGRATLSFFSADAKTTYHAVIEGFTSKGQLGRATTEMQVK</sequence>
<name>A0A5M8QVF5_9BACT</name>
<keyword evidence="2" id="KW-0675">Receptor</keyword>
<dbReference type="Gene3D" id="2.60.40.1930">
    <property type="match status" value="1"/>
</dbReference>
<dbReference type="InterPro" id="IPR012910">
    <property type="entry name" value="Plug_dom"/>
</dbReference>
<evidence type="ECO:0000313" key="5">
    <source>
        <dbReference type="Proteomes" id="UP001570846"/>
    </source>
</evidence>
<dbReference type="InterPro" id="IPR037066">
    <property type="entry name" value="Plug_dom_sf"/>
</dbReference>
<protein>
    <submittedName>
        <fullName evidence="2">TonB-dependent receptor plug domain-containing protein</fullName>
    </submittedName>
</protein>
<dbReference type="OrthoDB" id="679547at2"/>
<proteinExistence type="predicted"/>